<gene>
    <name evidence="2" type="ORF">HJG63_001945</name>
</gene>
<dbReference type="EMBL" id="JACASE010000003">
    <property type="protein sequence ID" value="KAF6483376.1"/>
    <property type="molecule type" value="Genomic_DNA"/>
</dbReference>
<feature type="compositionally biased region" description="Low complexity" evidence="1">
    <location>
        <begin position="63"/>
        <end position="72"/>
    </location>
</feature>
<evidence type="ECO:0000313" key="3">
    <source>
        <dbReference type="Proteomes" id="UP000593571"/>
    </source>
</evidence>
<evidence type="ECO:0000313" key="2">
    <source>
        <dbReference type="EMBL" id="KAF6483376.1"/>
    </source>
</evidence>
<dbReference type="PANTHER" id="PTHR36865">
    <property type="entry name" value="RIKEN CDNA 1700001O22 GENE"/>
    <property type="match status" value="1"/>
</dbReference>
<accession>A0A7J8IFE9</accession>
<name>A0A7J8IFE9_ROUAE</name>
<reference evidence="2 3" key="1">
    <citation type="journal article" date="2020" name="Nature">
        <title>Six reference-quality genomes reveal evolution of bat adaptations.</title>
        <authorList>
            <person name="Jebb D."/>
            <person name="Huang Z."/>
            <person name="Pippel M."/>
            <person name="Hughes G.M."/>
            <person name="Lavrichenko K."/>
            <person name="Devanna P."/>
            <person name="Winkler S."/>
            <person name="Jermiin L.S."/>
            <person name="Skirmuntt E.C."/>
            <person name="Katzourakis A."/>
            <person name="Burkitt-Gray L."/>
            <person name="Ray D.A."/>
            <person name="Sullivan K.A.M."/>
            <person name="Roscito J.G."/>
            <person name="Kirilenko B.M."/>
            <person name="Davalos L.M."/>
            <person name="Corthals A.P."/>
            <person name="Power M.L."/>
            <person name="Jones G."/>
            <person name="Ransome R.D."/>
            <person name="Dechmann D.K.N."/>
            <person name="Locatelli A.G."/>
            <person name="Puechmaille S.J."/>
            <person name="Fedrigo O."/>
            <person name="Jarvis E.D."/>
            <person name="Hiller M."/>
            <person name="Vernes S.C."/>
            <person name="Myers E.W."/>
            <person name="Teeling E.C."/>
        </authorList>
    </citation>
    <scope>NUCLEOTIDE SEQUENCE [LARGE SCALE GENOMIC DNA]</scope>
    <source>
        <strain evidence="2">MRouAeg1</strain>
        <tissue evidence="2">Muscle</tissue>
    </source>
</reference>
<protein>
    <submittedName>
        <fullName evidence="2">Uncharacterized protein</fullName>
    </submittedName>
</protein>
<comment type="caution">
    <text evidence="2">The sequence shown here is derived from an EMBL/GenBank/DDBJ whole genome shotgun (WGS) entry which is preliminary data.</text>
</comment>
<feature type="region of interest" description="Disordered" evidence="1">
    <location>
        <begin position="45"/>
        <end position="77"/>
    </location>
</feature>
<evidence type="ECO:0000256" key="1">
    <source>
        <dbReference type="SAM" id="MobiDB-lite"/>
    </source>
</evidence>
<dbReference type="PANTHER" id="PTHR36865:SF1">
    <property type="entry name" value="RIKEN CDNA 1700001O22 GENE"/>
    <property type="match status" value="1"/>
</dbReference>
<keyword evidence="3" id="KW-1185">Reference proteome</keyword>
<proteinExistence type="predicted"/>
<dbReference type="Proteomes" id="UP000593571">
    <property type="component" value="Unassembled WGS sequence"/>
</dbReference>
<organism evidence="2 3">
    <name type="scientific">Rousettus aegyptiacus</name>
    <name type="common">Egyptian fruit bat</name>
    <name type="synonym">Pteropus aegyptiacus</name>
    <dbReference type="NCBI Taxonomy" id="9407"/>
    <lineage>
        <taxon>Eukaryota</taxon>
        <taxon>Metazoa</taxon>
        <taxon>Chordata</taxon>
        <taxon>Craniata</taxon>
        <taxon>Vertebrata</taxon>
        <taxon>Euteleostomi</taxon>
        <taxon>Mammalia</taxon>
        <taxon>Eutheria</taxon>
        <taxon>Laurasiatheria</taxon>
        <taxon>Chiroptera</taxon>
        <taxon>Yinpterochiroptera</taxon>
        <taxon>Pteropodoidea</taxon>
        <taxon>Pteropodidae</taxon>
        <taxon>Rousettinae</taxon>
        <taxon>Rousettus</taxon>
    </lineage>
</organism>
<dbReference type="AlphaFoldDB" id="A0A7J8IFE9"/>
<sequence>MRTAGGSLSSPCAGGGGRRAWALALLVTHGPGAWDLGPVQLTGSRPLRLIPEPQGHLSEDSSMESSSPPFMSRVATPRQRRGLKTFLGPHRILERGVCQPRLVLHTILKPSRPKGYQLLLPSVPRQRGRR</sequence>